<name>A0A0E9UHH7_ANGAN</name>
<reference evidence="1" key="2">
    <citation type="journal article" date="2015" name="Fish Shellfish Immunol.">
        <title>Early steps in the European eel (Anguilla anguilla)-Vibrio vulnificus interaction in the gills: Role of the RtxA13 toxin.</title>
        <authorList>
            <person name="Callol A."/>
            <person name="Pajuelo D."/>
            <person name="Ebbesson L."/>
            <person name="Teles M."/>
            <person name="MacKenzie S."/>
            <person name="Amaro C."/>
        </authorList>
    </citation>
    <scope>NUCLEOTIDE SEQUENCE</scope>
</reference>
<protein>
    <submittedName>
        <fullName evidence="1">Uncharacterized protein</fullName>
    </submittedName>
</protein>
<dbReference type="AlphaFoldDB" id="A0A0E9UHH7"/>
<accession>A0A0E9UHH7</accession>
<reference evidence="1" key="1">
    <citation type="submission" date="2014-11" db="EMBL/GenBank/DDBJ databases">
        <authorList>
            <person name="Amaro Gonzalez C."/>
        </authorList>
    </citation>
    <scope>NUCLEOTIDE SEQUENCE</scope>
</reference>
<dbReference type="EMBL" id="GBXM01043258">
    <property type="protein sequence ID" value="JAH65319.1"/>
    <property type="molecule type" value="Transcribed_RNA"/>
</dbReference>
<evidence type="ECO:0000313" key="1">
    <source>
        <dbReference type="EMBL" id="JAH65319.1"/>
    </source>
</evidence>
<organism evidence="1">
    <name type="scientific">Anguilla anguilla</name>
    <name type="common">European freshwater eel</name>
    <name type="synonym">Muraena anguilla</name>
    <dbReference type="NCBI Taxonomy" id="7936"/>
    <lineage>
        <taxon>Eukaryota</taxon>
        <taxon>Metazoa</taxon>
        <taxon>Chordata</taxon>
        <taxon>Craniata</taxon>
        <taxon>Vertebrata</taxon>
        <taxon>Euteleostomi</taxon>
        <taxon>Actinopterygii</taxon>
        <taxon>Neopterygii</taxon>
        <taxon>Teleostei</taxon>
        <taxon>Anguilliformes</taxon>
        <taxon>Anguillidae</taxon>
        <taxon>Anguilla</taxon>
    </lineage>
</organism>
<sequence length="36" mass="3931">MSSCSVCSAQLLGELEKEPKACLPHRTVPQPSCLTW</sequence>
<proteinExistence type="predicted"/>